<dbReference type="GO" id="GO:0005694">
    <property type="term" value="C:chromosome"/>
    <property type="evidence" value="ECO:0007669"/>
    <property type="project" value="UniProtKB-SubCell"/>
</dbReference>
<organism evidence="8 9">
    <name type="scientific">Fonsecaea nubica</name>
    <dbReference type="NCBI Taxonomy" id="856822"/>
    <lineage>
        <taxon>Eukaryota</taxon>
        <taxon>Fungi</taxon>
        <taxon>Dikarya</taxon>
        <taxon>Ascomycota</taxon>
        <taxon>Pezizomycotina</taxon>
        <taxon>Eurotiomycetes</taxon>
        <taxon>Chaetothyriomycetidae</taxon>
        <taxon>Chaetothyriales</taxon>
        <taxon>Herpotrichiellaceae</taxon>
        <taxon>Fonsecaea</taxon>
    </lineage>
</organism>
<dbReference type="EMBL" id="LVCJ01000020">
    <property type="protein sequence ID" value="OAL36722.1"/>
    <property type="molecule type" value="Genomic_DNA"/>
</dbReference>
<dbReference type="Proteomes" id="UP000185904">
    <property type="component" value="Unassembled WGS sequence"/>
</dbReference>
<keyword evidence="3" id="KW-0158">Chromosome</keyword>
<gene>
    <name evidence="8" type="ORF">AYO20_04054</name>
</gene>
<dbReference type="OrthoDB" id="1928087at2759"/>
<evidence type="ECO:0000256" key="4">
    <source>
        <dbReference type="ARBA" id="ARBA00023242"/>
    </source>
</evidence>
<accession>A0A178D564</accession>
<keyword evidence="4" id="KW-0539">Nucleus</keyword>
<feature type="compositionally biased region" description="Low complexity" evidence="6">
    <location>
        <begin position="523"/>
        <end position="538"/>
    </location>
</feature>
<evidence type="ECO:0000313" key="8">
    <source>
        <dbReference type="EMBL" id="OAL36722.1"/>
    </source>
</evidence>
<dbReference type="GO" id="GO:0005634">
    <property type="term" value="C:nucleus"/>
    <property type="evidence" value="ECO:0007669"/>
    <property type="project" value="UniProtKB-SubCell"/>
</dbReference>
<proteinExistence type="predicted"/>
<keyword evidence="9" id="KW-1185">Reference proteome</keyword>
<sequence>MAQQVLLAPPTERILSQAESLAVVQIFLNASLACIAHTRELIPWTSSCFRTRYVDQITLESDSSAGESLYSAFQSLAPESPGEGQEVKLLVRGGHRCADQMLDMLVNPEHSQQTSRSPLISSQEQGVFDALDQSYLDSLRVFVTDAAQRQPSIIETYHFAFAYKRGTVTSVHLSSVAQAFVLENNSRALGGQPSQPQDRVTEEKRRKIVLSNRARLEKMGSVSVSQSSQSFSYTAMPFKVERQVKVETLLTIACWPTVGSDGLVDRVASAVNAEVSIDQVQCWQHKECYGRGDSLSPATIPEEHFCYTCLLFSEGLKPPNSPLLIILLRVATGYLAAKTTPGLRIAGDFLQTQLKPFRWTREVLDWAMERLVEEGLLKPVSGGFFEVVSLDDAEMWQVKERCMGSLASVKGLFETCTNPDNTRRNDLLSSLRAYAGENDYTTAEGCEELISYDEFGGPVYRWGYDTAARNPSLEKPVVEKELTTPVRRRKISISRILINIDRSPSAASMSLEESTNRFRDNRSYSTDCSTAASTATAD</sequence>
<protein>
    <recommendedName>
        <fullName evidence="7">HORMA domain-containing protein</fullName>
    </recommendedName>
</protein>
<evidence type="ECO:0000256" key="6">
    <source>
        <dbReference type="SAM" id="MobiDB-lite"/>
    </source>
</evidence>
<reference evidence="8 9" key="1">
    <citation type="submission" date="2016-03" db="EMBL/GenBank/DDBJ databases">
        <title>The draft genome sequence of Fonsecaea nubica causative agent of cutaneous subcutaneous infection in human host.</title>
        <authorList>
            <person name="Costa F."/>
            <person name="Sybren D.H."/>
            <person name="Raittz R.T."/>
            <person name="Weiss V.A."/>
            <person name="Leao A.C."/>
            <person name="Gomes R."/>
            <person name="De Souza E.M."/>
            <person name="Pedrosa F.O."/>
            <person name="Steffens M.B."/>
            <person name="Bombassaro A."/>
            <person name="Tadra-Sfeir M.Z."/>
            <person name="Moreno L.F."/>
            <person name="Najafzadeh M.J."/>
            <person name="Felipe M.S."/>
            <person name="Teixeira M."/>
            <person name="Sun J."/>
            <person name="Xi L."/>
            <person name="Castro M.A."/>
            <person name="Vicente V.A."/>
        </authorList>
    </citation>
    <scope>NUCLEOTIDE SEQUENCE [LARGE SCALE GENOMIC DNA]</scope>
    <source>
        <strain evidence="8 9">CBS 269.64</strain>
    </source>
</reference>
<dbReference type="PANTHER" id="PTHR48225">
    <property type="entry name" value="HORMA DOMAIN-CONTAINING PROTEIN 1"/>
    <property type="match status" value="1"/>
</dbReference>
<feature type="region of interest" description="Disordered" evidence="6">
    <location>
        <begin position="508"/>
        <end position="538"/>
    </location>
</feature>
<evidence type="ECO:0000256" key="3">
    <source>
        <dbReference type="ARBA" id="ARBA00022454"/>
    </source>
</evidence>
<evidence type="ECO:0000313" key="9">
    <source>
        <dbReference type="Proteomes" id="UP000185904"/>
    </source>
</evidence>
<dbReference type="AlphaFoldDB" id="A0A178D564"/>
<dbReference type="InterPro" id="IPR003511">
    <property type="entry name" value="HORMA_dom"/>
</dbReference>
<dbReference type="PANTHER" id="PTHR48225:SF7">
    <property type="entry name" value="MEIOSIS-SPECIFIC PROTEIN HOP1"/>
    <property type="match status" value="1"/>
</dbReference>
<dbReference type="Pfam" id="PF02301">
    <property type="entry name" value="HORMA"/>
    <property type="match status" value="1"/>
</dbReference>
<comment type="subcellular location">
    <subcellularLocation>
        <location evidence="2">Chromosome</location>
    </subcellularLocation>
    <subcellularLocation>
        <location evidence="1">Nucleus</location>
    </subcellularLocation>
</comment>
<dbReference type="RefSeq" id="XP_022501734.1">
    <property type="nucleotide sequence ID" value="XM_022642353.1"/>
</dbReference>
<feature type="domain" description="HORMA" evidence="7">
    <location>
        <begin position="20"/>
        <end position="177"/>
    </location>
</feature>
<dbReference type="InterPro" id="IPR051294">
    <property type="entry name" value="HORMA_MeioticProgression"/>
</dbReference>
<dbReference type="GeneID" id="34587475"/>
<evidence type="ECO:0000259" key="7">
    <source>
        <dbReference type="Pfam" id="PF02301"/>
    </source>
</evidence>
<dbReference type="Gene3D" id="3.30.900.10">
    <property type="entry name" value="HORMA domain"/>
    <property type="match status" value="1"/>
</dbReference>
<comment type="caution">
    <text evidence="8">The sequence shown here is derived from an EMBL/GenBank/DDBJ whole genome shotgun (WGS) entry which is preliminary data.</text>
</comment>
<dbReference type="GO" id="GO:0051321">
    <property type="term" value="P:meiotic cell cycle"/>
    <property type="evidence" value="ECO:0007669"/>
    <property type="project" value="UniProtKB-KW"/>
</dbReference>
<name>A0A178D564_9EURO</name>
<keyword evidence="5" id="KW-0469">Meiosis</keyword>
<evidence type="ECO:0000256" key="1">
    <source>
        <dbReference type="ARBA" id="ARBA00004123"/>
    </source>
</evidence>
<evidence type="ECO:0000256" key="5">
    <source>
        <dbReference type="ARBA" id="ARBA00023254"/>
    </source>
</evidence>
<evidence type="ECO:0000256" key="2">
    <source>
        <dbReference type="ARBA" id="ARBA00004286"/>
    </source>
</evidence>
<dbReference type="InterPro" id="IPR036570">
    <property type="entry name" value="HORMA_dom_sf"/>
</dbReference>